<protein>
    <submittedName>
        <fullName evidence="2">Calcium-dependent lipid-binding family protein</fullName>
    </submittedName>
</protein>
<keyword evidence="3" id="KW-1185">Reference proteome</keyword>
<dbReference type="EMBL" id="BKCP01007015">
    <property type="protein sequence ID" value="GER44547.1"/>
    <property type="molecule type" value="Genomic_DNA"/>
</dbReference>
<dbReference type="Gene3D" id="2.60.40.150">
    <property type="entry name" value="C2 domain"/>
    <property type="match status" value="1"/>
</dbReference>
<name>A0A5A7QJ98_STRAF</name>
<dbReference type="OrthoDB" id="786358at2759"/>
<evidence type="ECO:0000259" key="1">
    <source>
        <dbReference type="PROSITE" id="PS50004"/>
    </source>
</evidence>
<dbReference type="InterPro" id="IPR000008">
    <property type="entry name" value="C2_dom"/>
</dbReference>
<dbReference type="PROSITE" id="PS50004">
    <property type="entry name" value="C2"/>
    <property type="match status" value="1"/>
</dbReference>
<proteinExistence type="predicted"/>
<accession>A0A5A7QJ98</accession>
<dbReference type="PANTHER" id="PTHR32246:SF66">
    <property type="entry name" value="C2 DOMAIN-CONTAINING PROTEIN"/>
    <property type="match status" value="1"/>
</dbReference>
<dbReference type="Pfam" id="PF00168">
    <property type="entry name" value="C2"/>
    <property type="match status" value="1"/>
</dbReference>
<dbReference type="Proteomes" id="UP000325081">
    <property type="component" value="Unassembled WGS sequence"/>
</dbReference>
<evidence type="ECO:0000313" key="2">
    <source>
        <dbReference type="EMBL" id="GER44547.1"/>
    </source>
</evidence>
<dbReference type="AlphaFoldDB" id="A0A5A7QJ98"/>
<dbReference type="SUPFAM" id="SSF49562">
    <property type="entry name" value="C2 domain (Calcium/lipid-binding domain, CaLB)"/>
    <property type="match status" value="1"/>
</dbReference>
<gene>
    <name evidence="2" type="ORF">STAS_21457</name>
</gene>
<feature type="domain" description="C2" evidence="1">
    <location>
        <begin position="1"/>
        <end position="101"/>
    </location>
</feature>
<organism evidence="2 3">
    <name type="scientific">Striga asiatica</name>
    <name type="common">Asiatic witchweed</name>
    <name type="synonym">Buchnera asiatica</name>
    <dbReference type="NCBI Taxonomy" id="4170"/>
    <lineage>
        <taxon>Eukaryota</taxon>
        <taxon>Viridiplantae</taxon>
        <taxon>Streptophyta</taxon>
        <taxon>Embryophyta</taxon>
        <taxon>Tracheophyta</taxon>
        <taxon>Spermatophyta</taxon>
        <taxon>Magnoliopsida</taxon>
        <taxon>eudicotyledons</taxon>
        <taxon>Gunneridae</taxon>
        <taxon>Pentapetalae</taxon>
        <taxon>asterids</taxon>
        <taxon>lamiids</taxon>
        <taxon>Lamiales</taxon>
        <taxon>Orobanchaceae</taxon>
        <taxon>Buchnereae</taxon>
        <taxon>Striga</taxon>
    </lineage>
</organism>
<dbReference type="InterPro" id="IPR035892">
    <property type="entry name" value="C2_domain_sf"/>
</dbReference>
<sequence length="125" mass="14259">MLFSKRIRPFITLSSTSNATTNINKNTKTYKTRVDERGGANPTWGDKFVLPFEQFVVNERYPGVYLQLYTKHLLMGRTQLGWCLIPSADIVSRFSPVGSVHFLSYRLRAKDGSRGHGVWSMLRSS</sequence>
<reference evidence="3" key="1">
    <citation type="journal article" date="2019" name="Curr. Biol.">
        <title>Genome Sequence of Striga asiatica Provides Insight into the Evolution of Plant Parasitism.</title>
        <authorList>
            <person name="Yoshida S."/>
            <person name="Kim S."/>
            <person name="Wafula E.K."/>
            <person name="Tanskanen J."/>
            <person name="Kim Y.M."/>
            <person name="Honaas L."/>
            <person name="Yang Z."/>
            <person name="Spallek T."/>
            <person name="Conn C.E."/>
            <person name="Ichihashi Y."/>
            <person name="Cheong K."/>
            <person name="Cui S."/>
            <person name="Der J.P."/>
            <person name="Gundlach H."/>
            <person name="Jiao Y."/>
            <person name="Hori C."/>
            <person name="Ishida J.K."/>
            <person name="Kasahara H."/>
            <person name="Kiba T."/>
            <person name="Kim M.S."/>
            <person name="Koo N."/>
            <person name="Laohavisit A."/>
            <person name="Lee Y.H."/>
            <person name="Lumba S."/>
            <person name="McCourt P."/>
            <person name="Mortimer J.C."/>
            <person name="Mutuku J.M."/>
            <person name="Nomura T."/>
            <person name="Sasaki-Sekimoto Y."/>
            <person name="Seto Y."/>
            <person name="Wang Y."/>
            <person name="Wakatake T."/>
            <person name="Sakakibara H."/>
            <person name="Demura T."/>
            <person name="Yamaguchi S."/>
            <person name="Yoneyama K."/>
            <person name="Manabe R.I."/>
            <person name="Nelson D.C."/>
            <person name="Schulman A.H."/>
            <person name="Timko M.P."/>
            <person name="dePamphilis C.W."/>
            <person name="Choi D."/>
            <person name="Shirasu K."/>
        </authorList>
    </citation>
    <scope>NUCLEOTIDE SEQUENCE [LARGE SCALE GENOMIC DNA]</scope>
    <source>
        <strain evidence="3">cv. UVA1</strain>
    </source>
</reference>
<dbReference type="PANTHER" id="PTHR32246">
    <property type="entry name" value="INGRESSION PROTEIN FIC1"/>
    <property type="match status" value="1"/>
</dbReference>
<evidence type="ECO:0000313" key="3">
    <source>
        <dbReference type="Proteomes" id="UP000325081"/>
    </source>
</evidence>
<comment type="caution">
    <text evidence="2">The sequence shown here is derived from an EMBL/GenBank/DDBJ whole genome shotgun (WGS) entry which is preliminary data.</text>
</comment>